<dbReference type="PANTHER" id="PTHR43415:SF3">
    <property type="entry name" value="GNAT-FAMILY ACETYLTRANSFERASE"/>
    <property type="match status" value="1"/>
</dbReference>
<sequence>MLKGEKIYLRSVEKRDMSIFYSFCEEEEVRKFDGGHKIMPALERVMQSFDEMTNNRRDALSIINEKNVLVGYMTFKEKMDTINVYSIGITIGSRYWNRGYGKDSIKTLLDYLFMYRAAQRVELEVVDYNERAINCYKSCGFIKEGTKRKSYFSNGKYHDVFMMGILSEEYKDGVIKE</sequence>
<dbReference type="InterPro" id="IPR016181">
    <property type="entry name" value="Acyl_CoA_acyltransferase"/>
</dbReference>
<dbReference type="PANTHER" id="PTHR43415">
    <property type="entry name" value="SPERMIDINE N(1)-ACETYLTRANSFERASE"/>
    <property type="match status" value="1"/>
</dbReference>
<dbReference type="STRING" id="1533.SAMN05443638_11015"/>
<keyword evidence="3" id="KW-1185">Reference proteome</keyword>
<dbReference type="RefSeq" id="WP_072895195.1">
    <property type="nucleotide sequence ID" value="NZ_FQVM01000010.1"/>
</dbReference>
<dbReference type="GO" id="GO:0016747">
    <property type="term" value="F:acyltransferase activity, transferring groups other than amino-acyl groups"/>
    <property type="evidence" value="ECO:0007669"/>
    <property type="project" value="InterPro"/>
</dbReference>
<accession>A0A1M4W2N1</accession>
<keyword evidence="2" id="KW-0808">Transferase</keyword>
<evidence type="ECO:0000259" key="1">
    <source>
        <dbReference type="PROSITE" id="PS51186"/>
    </source>
</evidence>
<dbReference type="SUPFAM" id="SSF55729">
    <property type="entry name" value="Acyl-CoA N-acyltransferases (Nat)"/>
    <property type="match status" value="1"/>
</dbReference>
<reference evidence="2 3" key="1">
    <citation type="submission" date="2016-11" db="EMBL/GenBank/DDBJ databases">
        <authorList>
            <person name="Jaros S."/>
            <person name="Januszkiewicz K."/>
            <person name="Wedrychowicz H."/>
        </authorList>
    </citation>
    <scope>NUCLEOTIDE SEQUENCE [LARGE SCALE GENOMIC DNA]</scope>
    <source>
        <strain evidence="2 3">DSM 2631</strain>
    </source>
</reference>
<dbReference type="Proteomes" id="UP000184035">
    <property type="component" value="Unassembled WGS sequence"/>
</dbReference>
<dbReference type="Gene3D" id="3.40.630.30">
    <property type="match status" value="1"/>
</dbReference>
<dbReference type="AlphaFoldDB" id="A0A1M4W2N1"/>
<name>A0A1M4W2N1_9CLOT</name>
<evidence type="ECO:0000313" key="3">
    <source>
        <dbReference type="Proteomes" id="UP000184035"/>
    </source>
</evidence>
<dbReference type="InterPro" id="IPR000182">
    <property type="entry name" value="GNAT_dom"/>
</dbReference>
<dbReference type="OrthoDB" id="9795206at2"/>
<protein>
    <submittedName>
        <fullName evidence="2">Protein N-acetyltransferase, RimJ/RimL family</fullName>
    </submittedName>
</protein>
<proteinExistence type="predicted"/>
<dbReference type="PROSITE" id="PS51186">
    <property type="entry name" value="GNAT"/>
    <property type="match status" value="1"/>
</dbReference>
<gene>
    <name evidence="2" type="ORF">SAMN05443638_11015</name>
</gene>
<evidence type="ECO:0000313" key="2">
    <source>
        <dbReference type="EMBL" id="SHE75222.1"/>
    </source>
</evidence>
<organism evidence="2 3">
    <name type="scientific">Clostridium fallax</name>
    <dbReference type="NCBI Taxonomy" id="1533"/>
    <lineage>
        <taxon>Bacteria</taxon>
        <taxon>Bacillati</taxon>
        <taxon>Bacillota</taxon>
        <taxon>Clostridia</taxon>
        <taxon>Eubacteriales</taxon>
        <taxon>Clostridiaceae</taxon>
        <taxon>Clostridium</taxon>
    </lineage>
</organism>
<dbReference type="Pfam" id="PF00583">
    <property type="entry name" value="Acetyltransf_1"/>
    <property type="match status" value="1"/>
</dbReference>
<feature type="domain" description="N-acetyltransferase" evidence="1">
    <location>
        <begin position="7"/>
        <end position="168"/>
    </location>
</feature>
<dbReference type="EMBL" id="FQVM01000010">
    <property type="protein sequence ID" value="SHE75222.1"/>
    <property type="molecule type" value="Genomic_DNA"/>
</dbReference>